<keyword evidence="3 4" id="KW-0418">Kinase</keyword>
<evidence type="ECO:0000313" key="6">
    <source>
        <dbReference type="Proteomes" id="UP000199288"/>
    </source>
</evidence>
<dbReference type="NCBIfam" id="TIGR00045">
    <property type="entry name" value="glycerate kinase"/>
    <property type="match status" value="1"/>
</dbReference>
<dbReference type="EMBL" id="FNQV01000004">
    <property type="protein sequence ID" value="SEA03909.1"/>
    <property type="molecule type" value="Genomic_DNA"/>
</dbReference>
<evidence type="ECO:0000256" key="4">
    <source>
        <dbReference type="PIRNR" id="PIRNR006078"/>
    </source>
</evidence>
<name>A0A1H3XWR7_9ACTO</name>
<dbReference type="Gene3D" id="3.90.1510.10">
    <property type="entry name" value="Glycerate kinase, domain 2"/>
    <property type="match status" value="1"/>
</dbReference>
<dbReference type="PANTHER" id="PTHR21599:SF0">
    <property type="entry name" value="GLYCERATE KINASE"/>
    <property type="match status" value="1"/>
</dbReference>
<dbReference type="InterPro" id="IPR004381">
    <property type="entry name" value="Glycerate_kinase"/>
</dbReference>
<dbReference type="Gene3D" id="3.40.50.10350">
    <property type="entry name" value="Glycerate kinase, domain 1"/>
    <property type="match status" value="1"/>
</dbReference>
<sequence>MRIVCAPDSFKESLSAREAADAMARGIRRVIDADITLVPMADGGEGTAQSVCDALGGQLRRARVTGPLGESVEAHYALAGDVAVVECAQACGLDLVPEDQRNPLRTTTRGVGELIAHAIDAGASTVIVGLGGSATNDGGAGLIAGLGGRVLNAAGDPIDDGAAALADAASIELPDLSGITLRVACDVDNPLLGERGASAVFGPQKGASPEQVSELDALLRDYSTLFDADPETPGAGAAGGLGFALLALGAQLEPGVRIVADTVRLADKVAGADLVLVGEGSIDSQTLSGKTPAGVAEIARAAGAAVIAFAGRVADEEELAHLFDAVIPIVPGPCTLAEAKAAAADNLEAAVARVMRLLAEIMHRPERVDTERA</sequence>
<dbReference type="SUPFAM" id="SSF110738">
    <property type="entry name" value="Glycerate kinase I"/>
    <property type="match status" value="1"/>
</dbReference>
<dbReference type="AlphaFoldDB" id="A0A1H3XWR7"/>
<comment type="similarity">
    <text evidence="1 4">Belongs to the glycerate kinase type-1 family.</text>
</comment>
<dbReference type="GO" id="GO:0008887">
    <property type="term" value="F:glycerate kinase activity"/>
    <property type="evidence" value="ECO:0007669"/>
    <property type="project" value="UniProtKB-UniRule"/>
</dbReference>
<dbReference type="InterPro" id="IPR018193">
    <property type="entry name" value="Glyc_kinase_flavodox-like_fold"/>
</dbReference>
<dbReference type="RefSeq" id="WP_092562415.1">
    <property type="nucleotide sequence ID" value="NZ_FNQV01000004.1"/>
</dbReference>
<dbReference type="InterPro" id="IPR018197">
    <property type="entry name" value="Glycerate_kinase_RE-like"/>
</dbReference>
<evidence type="ECO:0000256" key="1">
    <source>
        <dbReference type="ARBA" id="ARBA00006284"/>
    </source>
</evidence>
<dbReference type="GO" id="GO:0031388">
    <property type="term" value="P:organic acid phosphorylation"/>
    <property type="evidence" value="ECO:0007669"/>
    <property type="project" value="UniProtKB-UniRule"/>
</dbReference>
<dbReference type="Pfam" id="PF02595">
    <property type="entry name" value="Gly_kinase"/>
    <property type="match status" value="1"/>
</dbReference>
<accession>A0A1H3XWR7</accession>
<evidence type="ECO:0000313" key="5">
    <source>
        <dbReference type="EMBL" id="SEA03909.1"/>
    </source>
</evidence>
<evidence type="ECO:0000256" key="3">
    <source>
        <dbReference type="ARBA" id="ARBA00022777"/>
    </source>
</evidence>
<keyword evidence="6" id="KW-1185">Reference proteome</keyword>
<keyword evidence="2 4" id="KW-0808">Transferase</keyword>
<organism evidence="5 6">
    <name type="scientific">Bowdeniella nasicola</name>
    <dbReference type="NCBI Taxonomy" id="208480"/>
    <lineage>
        <taxon>Bacteria</taxon>
        <taxon>Bacillati</taxon>
        <taxon>Actinomycetota</taxon>
        <taxon>Actinomycetes</taxon>
        <taxon>Actinomycetales</taxon>
        <taxon>Actinomycetaceae</taxon>
        <taxon>Bowdeniella</taxon>
    </lineage>
</organism>
<evidence type="ECO:0000256" key="2">
    <source>
        <dbReference type="ARBA" id="ARBA00022679"/>
    </source>
</evidence>
<proteinExistence type="inferred from homology"/>
<gene>
    <name evidence="5" type="ORF">SAMN02910418_00781</name>
</gene>
<dbReference type="PIRSF" id="PIRSF006078">
    <property type="entry name" value="GlxK"/>
    <property type="match status" value="1"/>
</dbReference>
<dbReference type="OrthoDB" id="9774290at2"/>
<reference evidence="6" key="1">
    <citation type="submission" date="2016-10" db="EMBL/GenBank/DDBJ databases">
        <authorList>
            <person name="Varghese N."/>
            <person name="Submissions S."/>
        </authorList>
    </citation>
    <scope>NUCLEOTIDE SEQUENCE [LARGE SCALE GENOMIC DNA]</scope>
    <source>
        <strain evidence="6">KPR-1</strain>
    </source>
</reference>
<dbReference type="PANTHER" id="PTHR21599">
    <property type="entry name" value="GLYCERATE KINASE"/>
    <property type="match status" value="1"/>
</dbReference>
<dbReference type="Proteomes" id="UP000199288">
    <property type="component" value="Unassembled WGS sequence"/>
</dbReference>
<protein>
    <submittedName>
        <fullName evidence="5">Glycerate kinase</fullName>
    </submittedName>
</protein>
<dbReference type="InterPro" id="IPR036129">
    <property type="entry name" value="Glycerate_kinase_sf"/>
</dbReference>